<comment type="caution">
    <text evidence="1">The sequence shown here is derived from an EMBL/GenBank/DDBJ whole genome shotgun (WGS) entry which is preliminary data.</text>
</comment>
<protein>
    <submittedName>
        <fullName evidence="1">Translation initiation factor IF-2 subunit alpha</fullName>
    </submittedName>
</protein>
<name>A0ACC6UYM7_9CREN</name>
<keyword evidence="1" id="KW-0396">Initiation factor</keyword>
<organism evidence="1 2">
    <name type="scientific">Thermoproteus sp. AZ2</name>
    <dbReference type="NCBI Taxonomy" id="1609232"/>
    <lineage>
        <taxon>Archaea</taxon>
        <taxon>Thermoproteota</taxon>
        <taxon>Thermoprotei</taxon>
        <taxon>Thermoproteales</taxon>
        <taxon>Thermoproteaceae</taxon>
        <taxon>Thermoproteus</taxon>
    </lineage>
</organism>
<reference evidence="1" key="1">
    <citation type="submission" date="2024-07" db="EMBL/GenBank/DDBJ databases">
        <title>Metagenome and Metagenome-Assembled Genomes of Archaea from a hot spring from the geothermal field of Los Azufres, Mexico.</title>
        <authorList>
            <person name="Marin-Paredes R."/>
            <person name="Martinez-Romero E."/>
            <person name="Servin-Garciduenas L.E."/>
        </authorList>
    </citation>
    <scope>NUCLEOTIDE SEQUENCE</scope>
</reference>
<proteinExistence type="predicted"/>
<gene>
    <name evidence="1" type="ORF">TU35_000890</name>
</gene>
<keyword evidence="1" id="KW-0648">Protein biosynthesis</keyword>
<dbReference type="EMBL" id="JZWT02000002">
    <property type="protein sequence ID" value="MFB6489798.1"/>
    <property type="molecule type" value="Genomic_DNA"/>
</dbReference>
<accession>A0ACC6UYM7</accession>
<dbReference type="Proteomes" id="UP000033636">
    <property type="component" value="Unassembled WGS sequence"/>
</dbReference>
<sequence>MKISRKDLPDVGELVIGTVKKIAEHGAYIYLDEYDLEAFAPTQEIVQSWFHGIREYIKEGQKAVFRVTSVNPKMKVVEVSLKRVREQDKEKKLLQWRRELRAYKLLELAASKAGVPPSEVLKWLWALEDAFGDPLKAFEEVVKTGPEVLGGLGLPKKLEDAVIEVARQHIELPTIKISGIIKAVSIEGDGAERVGRALGELAEALKAKHPNVEAKIYVVGPPRYRIDLFGKLPKQVEAAFNDASTLLQEVAKKYKVVASIQRLEK</sequence>
<evidence type="ECO:0000313" key="2">
    <source>
        <dbReference type="Proteomes" id="UP000033636"/>
    </source>
</evidence>
<evidence type="ECO:0000313" key="1">
    <source>
        <dbReference type="EMBL" id="MFB6489798.1"/>
    </source>
</evidence>